<gene>
    <name evidence="1" type="ORF">A5802_003109</name>
</gene>
<dbReference type="AlphaFoldDB" id="A0A242KU85"/>
<reference evidence="1 2" key="1">
    <citation type="submission" date="2017-05" db="EMBL/GenBank/DDBJ databases">
        <title>The Genome Sequence of Enterococcus mundtii 6B1_DIV0119.</title>
        <authorList>
            <consortium name="The Broad Institute Genomics Platform"/>
            <consortium name="The Broad Institute Genomic Center for Infectious Diseases"/>
            <person name="Earl A."/>
            <person name="Manson A."/>
            <person name="Schwartman J."/>
            <person name="Gilmore M."/>
            <person name="Abouelleil A."/>
            <person name="Cao P."/>
            <person name="Chapman S."/>
            <person name="Cusick C."/>
            <person name="Shea T."/>
            <person name="Young S."/>
            <person name="Neafsey D."/>
            <person name="Nusbaum C."/>
            <person name="Birren B."/>
        </authorList>
    </citation>
    <scope>NUCLEOTIDE SEQUENCE [LARGE SCALE GENOMIC DNA]</scope>
    <source>
        <strain evidence="1 2">6B1_DIV0119</strain>
    </source>
</reference>
<dbReference type="Proteomes" id="UP000195024">
    <property type="component" value="Unassembled WGS sequence"/>
</dbReference>
<organism evidence="1 2">
    <name type="scientific">Enterococcus mundtii</name>
    <dbReference type="NCBI Taxonomy" id="53346"/>
    <lineage>
        <taxon>Bacteria</taxon>
        <taxon>Bacillati</taxon>
        <taxon>Bacillota</taxon>
        <taxon>Bacilli</taxon>
        <taxon>Lactobacillales</taxon>
        <taxon>Enterococcaceae</taxon>
        <taxon>Enterococcus</taxon>
    </lineage>
</organism>
<evidence type="ECO:0000313" key="2">
    <source>
        <dbReference type="Proteomes" id="UP000195024"/>
    </source>
</evidence>
<accession>A0A242KU85</accession>
<evidence type="ECO:0000313" key="1">
    <source>
        <dbReference type="EMBL" id="OTP24795.1"/>
    </source>
</evidence>
<sequence length="59" mass="6537">MNDSIKKMLRLIDKDLMITEISYEIFHKEKTLVINAILSPAPRACRSCGSTVVDGNGKA</sequence>
<proteinExistence type="predicted"/>
<dbReference type="EMBL" id="NGMS01000005">
    <property type="protein sequence ID" value="OTP24795.1"/>
    <property type="molecule type" value="Genomic_DNA"/>
</dbReference>
<feature type="non-terminal residue" evidence="1">
    <location>
        <position position="59"/>
    </location>
</feature>
<protein>
    <submittedName>
        <fullName evidence="1">Transposase</fullName>
    </submittedName>
</protein>
<name>A0A242KU85_ENTMU</name>
<comment type="caution">
    <text evidence="1">The sequence shown here is derived from an EMBL/GenBank/DDBJ whole genome shotgun (WGS) entry which is preliminary data.</text>
</comment>